<dbReference type="PANTHER" id="PTHR46957:SF1">
    <property type="entry name" value="PHOSPHATIDYLINOSITOL PHOSPHATASE PTPRQ"/>
    <property type="match status" value="1"/>
</dbReference>
<dbReference type="SMART" id="SM00194">
    <property type="entry name" value="PTPc"/>
    <property type="match status" value="1"/>
</dbReference>
<dbReference type="Pfam" id="PF00102">
    <property type="entry name" value="Y_phosphatase"/>
    <property type="match status" value="1"/>
</dbReference>
<dbReference type="InterPro" id="IPR050713">
    <property type="entry name" value="RTP_Phos/Ushers"/>
</dbReference>
<gene>
    <name evidence="6" type="ORF">MG293_003271</name>
</gene>
<name>A0AAD4YH93_OVIAM</name>
<dbReference type="GO" id="GO:0043235">
    <property type="term" value="C:receptor complex"/>
    <property type="evidence" value="ECO:0007669"/>
    <property type="project" value="TreeGrafter"/>
</dbReference>
<keyword evidence="1" id="KW-0812">Transmembrane</keyword>
<evidence type="ECO:0000259" key="5">
    <source>
        <dbReference type="PROSITE" id="PS50056"/>
    </source>
</evidence>
<dbReference type="SUPFAM" id="SSF52799">
    <property type="entry name" value="(Phosphotyrosine protein) phosphatases II"/>
    <property type="match status" value="1"/>
</dbReference>
<feature type="domain" description="Tyrosine specific protein phosphatases" evidence="5">
    <location>
        <begin position="144"/>
        <end position="215"/>
    </location>
</feature>
<dbReference type="AlphaFoldDB" id="A0AAD4YH93"/>
<comment type="caution">
    <text evidence="6">The sequence shown here is derived from an EMBL/GenBank/DDBJ whole genome shotgun (WGS) entry which is preliminary data.</text>
</comment>
<evidence type="ECO:0000256" key="3">
    <source>
        <dbReference type="ARBA" id="ARBA00023180"/>
    </source>
</evidence>
<reference evidence="6" key="1">
    <citation type="submission" date="2022-03" db="EMBL/GenBank/DDBJ databases">
        <title>Genomic analyses of argali, domestic sheep and their hybrids provide insights into chromosomal evolution, heterosis and genetic basis of agronomic traits.</title>
        <authorList>
            <person name="Li M."/>
        </authorList>
    </citation>
    <scope>NUCLEOTIDE SEQUENCE</scope>
    <source>
        <strain evidence="6">CAU-MHL-2022a</strain>
        <tissue evidence="6">Skin</tissue>
    </source>
</reference>
<feature type="domain" description="Tyrosine-protein phosphatase" evidence="4">
    <location>
        <begin position="1"/>
        <end position="224"/>
    </location>
</feature>
<evidence type="ECO:0000256" key="2">
    <source>
        <dbReference type="ARBA" id="ARBA00022989"/>
    </source>
</evidence>
<dbReference type="SMART" id="SM00404">
    <property type="entry name" value="PTPc_motif"/>
    <property type="match status" value="1"/>
</dbReference>
<dbReference type="InterPro" id="IPR000387">
    <property type="entry name" value="Tyr_Pase_dom"/>
</dbReference>
<protein>
    <submittedName>
        <fullName evidence="6">Uncharacterized protein</fullName>
    </submittedName>
</protein>
<keyword evidence="3" id="KW-0325">Glycoprotein</keyword>
<dbReference type="Gene3D" id="3.90.190.10">
    <property type="entry name" value="Protein tyrosine phosphatase superfamily"/>
    <property type="match status" value="1"/>
</dbReference>
<dbReference type="FunFam" id="3.90.190.10:FF:000185">
    <property type="entry name" value="Predicted protein"/>
    <property type="match status" value="1"/>
</dbReference>
<keyword evidence="7" id="KW-1185">Reference proteome</keyword>
<dbReference type="InterPro" id="IPR029021">
    <property type="entry name" value="Prot-tyrosine_phosphatase-like"/>
</dbReference>
<dbReference type="CDD" id="cd14616">
    <property type="entry name" value="R-PTPc-Q"/>
    <property type="match status" value="1"/>
</dbReference>
<proteinExistence type="predicted"/>
<dbReference type="PROSITE" id="PS00383">
    <property type="entry name" value="TYR_PHOSPHATASE_1"/>
    <property type="match status" value="1"/>
</dbReference>
<keyword evidence="2" id="KW-1133">Transmembrane helix</keyword>
<keyword evidence="2" id="KW-0472">Membrane</keyword>
<accession>A0AAD4YH93</accession>
<evidence type="ECO:0000256" key="1">
    <source>
        <dbReference type="ARBA" id="ARBA00022692"/>
    </source>
</evidence>
<evidence type="ECO:0000259" key="4">
    <source>
        <dbReference type="PROSITE" id="PS50055"/>
    </source>
</evidence>
<dbReference type="PROSITE" id="PS50055">
    <property type="entry name" value="TYR_PHOSPHATASE_PTP"/>
    <property type="match status" value="1"/>
</dbReference>
<dbReference type="Proteomes" id="UP001214576">
    <property type="component" value="Unassembled WGS sequence"/>
</dbReference>
<sequence length="318" mass="36392">MVKDNNNRVKLIADASIPGSDYINASYVSGYLCPNEFIATQGPLPGTVGDFWRMVWETRAKTLVMLTQCFEKGRIRCHQYWPEDNKPVTVFGDIVITKLMEDVQIDWTIRDLKIERHGDCMTIRQCNFTAWPEHGVPENSTPLVHFVKLVRASRAHDTTPMIVHCSAGVGRTGVFIALDHLTQHINDHDFVDIYGLVAELRSERMCMVQNLAQYIFLHQCVLDLLSSKGNNQLICFVNYSALQKMDSLDAMEAEMYENSNKKVKCIISLLKKLMKPCPLRRGDGKFNLHIWYQTLDFKNEIEVQHSLRHDIIGTGPFS</sequence>
<evidence type="ECO:0000313" key="7">
    <source>
        <dbReference type="Proteomes" id="UP001214576"/>
    </source>
</evidence>
<dbReference type="EMBL" id="JAKZEL010000002">
    <property type="protein sequence ID" value="KAI4546716.1"/>
    <property type="molecule type" value="Genomic_DNA"/>
</dbReference>
<organism evidence="6 7">
    <name type="scientific">Ovis ammon polii</name>
    <dbReference type="NCBI Taxonomy" id="230172"/>
    <lineage>
        <taxon>Eukaryota</taxon>
        <taxon>Metazoa</taxon>
        <taxon>Chordata</taxon>
        <taxon>Craniata</taxon>
        <taxon>Vertebrata</taxon>
        <taxon>Euteleostomi</taxon>
        <taxon>Mammalia</taxon>
        <taxon>Eutheria</taxon>
        <taxon>Laurasiatheria</taxon>
        <taxon>Artiodactyla</taxon>
        <taxon>Ruminantia</taxon>
        <taxon>Pecora</taxon>
        <taxon>Bovidae</taxon>
        <taxon>Caprinae</taxon>
        <taxon>Ovis</taxon>
    </lineage>
</organism>
<dbReference type="PROSITE" id="PS50056">
    <property type="entry name" value="TYR_PHOSPHATASE_2"/>
    <property type="match status" value="1"/>
</dbReference>
<dbReference type="InterPro" id="IPR016130">
    <property type="entry name" value="Tyr_Pase_AS"/>
</dbReference>
<dbReference type="InterPro" id="IPR003595">
    <property type="entry name" value="Tyr_Pase_cat"/>
</dbReference>
<dbReference type="PANTHER" id="PTHR46957">
    <property type="entry name" value="CYTOKINE RECEPTOR"/>
    <property type="match status" value="1"/>
</dbReference>
<dbReference type="GO" id="GO:0004725">
    <property type="term" value="F:protein tyrosine phosphatase activity"/>
    <property type="evidence" value="ECO:0007669"/>
    <property type="project" value="InterPro"/>
</dbReference>
<dbReference type="InterPro" id="IPR000242">
    <property type="entry name" value="PTP_cat"/>
</dbReference>
<dbReference type="PRINTS" id="PR00700">
    <property type="entry name" value="PRTYPHPHTASE"/>
</dbReference>
<evidence type="ECO:0000313" key="6">
    <source>
        <dbReference type="EMBL" id="KAI4546716.1"/>
    </source>
</evidence>